<dbReference type="Gene3D" id="3.30.450.380">
    <property type="match status" value="1"/>
</dbReference>
<dbReference type="PANTHER" id="PTHR30486:SF6">
    <property type="entry name" value="TYPE IV PILUS RETRACTATION ATPASE PILT"/>
    <property type="match status" value="1"/>
</dbReference>
<evidence type="ECO:0000256" key="1">
    <source>
        <dbReference type="ARBA" id="ARBA00006611"/>
    </source>
</evidence>
<evidence type="ECO:0000313" key="4">
    <source>
        <dbReference type="EMBL" id="MCG2578680.1"/>
    </source>
</evidence>
<organism evidence="4 5">
    <name type="scientific">Dechloromonas hankyongensis</name>
    <dbReference type="NCBI Taxonomy" id="2908002"/>
    <lineage>
        <taxon>Bacteria</taxon>
        <taxon>Pseudomonadati</taxon>
        <taxon>Pseudomonadota</taxon>
        <taxon>Betaproteobacteria</taxon>
        <taxon>Rhodocyclales</taxon>
        <taxon>Azonexaceae</taxon>
        <taxon>Dechloromonas</taxon>
    </lineage>
</organism>
<proteinExistence type="inferred from homology"/>
<gene>
    <name evidence="4" type="primary">tadA</name>
    <name evidence="4" type="ORF">LZ012_16905</name>
</gene>
<dbReference type="InterPro" id="IPR001482">
    <property type="entry name" value="T2SS/T4SS_dom"/>
</dbReference>
<name>A0ABS9K6C9_9RHOO</name>
<dbReference type="InterPro" id="IPR050921">
    <property type="entry name" value="T4SS_GSP_E_ATPase"/>
</dbReference>
<protein>
    <submittedName>
        <fullName evidence="4">Flp pilus assembly complex ATPase component TadA</fullName>
    </submittedName>
</protein>
<evidence type="ECO:0000259" key="3">
    <source>
        <dbReference type="Pfam" id="PF00437"/>
    </source>
</evidence>
<reference evidence="4" key="1">
    <citation type="submission" date="2022-01" db="EMBL/GenBank/DDBJ databases">
        <authorList>
            <person name="Jo J.-H."/>
            <person name="Im W.-T."/>
        </authorList>
    </citation>
    <scope>NUCLEOTIDE SEQUENCE</scope>
    <source>
        <strain evidence="4">XY25</strain>
    </source>
</reference>
<dbReference type="CDD" id="cd01130">
    <property type="entry name" value="VirB11-like_ATPase"/>
    <property type="match status" value="1"/>
</dbReference>
<accession>A0ABS9K6C9</accession>
<dbReference type="Pfam" id="PF00437">
    <property type="entry name" value="T2SSE"/>
    <property type="match status" value="1"/>
</dbReference>
<evidence type="ECO:0000313" key="5">
    <source>
        <dbReference type="Proteomes" id="UP001165384"/>
    </source>
</evidence>
<dbReference type="PANTHER" id="PTHR30486">
    <property type="entry name" value="TWITCHING MOTILITY PROTEIN PILT"/>
    <property type="match status" value="1"/>
</dbReference>
<dbReference type="EMBL" id="JAKLTN010000004">
    <property type="protein sequence ID" value="MCG2578680.1"/>
    <property type="molecule type" value="Genomic_DNA"/>
</dbReference>
<comment type="similarity">
    <text evidence="1">Belongs to the GSP E family.</text>
</comment>
<dbReference type="Proteomes" id="UP001165384">
    <property type="component" value="Unassembled WGS sequence"/>
</dbReference>
<evidence type="ECO:0000256" key="2">
    <source>
        <dbReference type="SAM" id="MobiDB-lite"/>
    </source>
</evidence>
<feature type="region of interest" description="Disordered" evidence="2">
    <location>
        <begin position="1"/>
        <end position="26"/>
    </location>
</feature>
<feature type="compositionally biased region" description="Pro residues" evidence="2">
    <location>
        <begin position="13"/>
        <end position="24"/>
    </location>
</feature>
<dbReference type="RefSeq" id="WP_275712069.1">
    <property type="nucleotide sequence ID" value="NZ_JAKLTN010000004.1"/>
</dbReference>
<sequence length="447" mass="48603">MLVHDRQTRHPEPPPPATVAPPPGAAENAIRNHLRHKILEHIDPTSLDTVGADRARMEIAALVERIVADESLVINDKERRQLIRDIQDEMLGLGPLELLLADPGVSAILVNGCRPIHVERNGRAEETGIAFSDTRHLQHIVAKIVGRSGRRIDEQNPMAEAHLADGSVVHAIVPPVAIDGPLLSIRRGAPPLQMKQLVERYRSLSPDVALLLEGLVCAKANILICGPRDSGKTTLLNLLAGYIPPTERIATIESGSELRLSQPLAMRLETRAPDSADHGEVGPRALLANALRMRPHRLVLGELQGAESLDLLQAMSAGQPGSLAVIQAESPQEALERLTNMIAMAGHDLSPQAARRQIAAALPVIVHLSRLSDGQRKLLSLQEVTGMRDDKIVCQEIFRFQMTASGQDGSVHGYSCATGVWPRFAERLIERGMDLPDSLFDPSSRFG</sequence>
<feature type="domain" description="Bacterial type II secretion system protein E" evidence="3">
    <location>
        <begin position="92"/>
        <end position="377"/>
    </location>
</feature>
<dbReference type="Gene3D" id="3.40.50.300">
    <property type="entry name" value="P-loop containing nucleotide triphosphate hydrolases"/>
    <property type="match status" value="1"/>
</dbReference>
<comment type="caution">
    <text evidence="4">The sequence shown here is derived from an EMBL/GenBank/DDBJ whole genome shotgun (WGS) entry which is preliminary data.</text>
</comment>
<feature type="compositionally biased region" description="Basic and acidic residues" evidence="2">
    <location>
        <begin position="1"/>
        <end position="12"/>
    </location>
</feature>
<keyword evidence="5" id="KW-1185">Reference proteome</keyword>
<dbReference type="SUPFAM" id="SSF52540">
    <property type="entry name" value="P-loop containing nucleoside triphosphate hydrolases"/>
    <property type="match status" value="1"/>
</dbReference>
<dbReference type="InterPro" id="IPR027417">
    <property type="entry name" value="P-loop_NTPase"/>
</dbReference>